<dbReference type="Pfam" id="PF00072">
    <property type="entry name" value="Response_reg"/>
    <property type="match status" value="1"/>
</dbReference>
<dbReference type="Proteomes" id="UP000656274">
    <property type="component" value="Unassembled WGS sequence"/>
</dbReference>
<dbReference type="Pfam" id="PF04397">
    <property type="entry name" value="LytTR"/>
    <property type="match status" value="1"/>
</dbReference>
<proteinExistence type="predicted"/>
<dbReference type="InterPro" id="IPR001789">
    <property type="entry name" value="Sig_transdc_resp-reg_receiver"/>
</dbReference>
<dbReference type="PROSITE" id="PS50110">
    <property type="entry name" value="RESPONSE_REGULATORY"/>
    <property type="match status" value="1"/>
</dbReference>
<dbReference type="InterPro" id="IPR046947">
    <property type="entry name" value="LytR-like"/>
</dbReference>
<gene>
    <name evidence="4" type="ORF">IM755_02120</name>
</gene>
<dbReference type="InterPro" id="IPR007492">
    <property type="entry name" value="LytTR_DNA-bd_dom"/>
</dbReference>
<dbReference type="PANTHER" id="PTHR37299:SF1">
    <property type="entry name" value="STAGE 0 SPORULATION PROTEIN A HOMOLOG"/>
    <property type="match status" value="1"/>
</dbReference>
<feature type="domain" description="HTH LytTR-type" evidence="3">
    <location>
        <begin position="137"/>
        <end position="234"/>
    </location>
</feature>
<protein>
    <submittedName>
        <fullName evidence="4">Response regulator transcription factor</fullName>
    </submittedName>
</protein>
<evidence type="ECO:0000313" key="5">
    <source>
        <dbReference type="Proteomes" id="UP000656274"/>
    </source>
</evidence>
<accession>A0ABR9WNL9</accession>
<dbReference type="SUPFAM" id="SSF52172">
    <property type="entry name" value="CheY-like"/>
    <property type="match status" value="1"/>
</dbReference>
<dbReference type="RefSeq" id="WP_194093405.1">
    <property type="nucleotide sequence ID" value="NZ_JADFTZ010000001.1"/>
</dbReference>
<evidence type="ECO:0000313" key="4">
    <source>
        <dbReference type="EMBL" id="MBE9575492.1"/>
    </source>
</evidence>
<evidence type="ECO:0000259" key="2">
    <source>
        <dbReference type="PROSITE" id="PS50110"/>
    </source>
</evidence>
<evidence type="ECO:0000256" key="1">
    <source>
        <dbReference type="PROSITE-ProRule" id="PRU00169"/>
    </source>
</evidence>
<dbReference type="EMBL" id="JADFTZ010000001">
    <property type="protein sequence ID" value="MBE9575492.1"/>
    <property type="molecule type" value="Genomic_DNA"/>
</dbReference>
<organism evidence="4 5">
    <name type="scientific">Flavobacterium proteolyticum</name>
    <dbReference type="NCBI Taxonomy" id="2911683"/>
    <lineage>
        <taxon>Bacteria</taxon>
        <taxon>Pseudomonadati</taxon>
        <taxon>Bacteroidota</taxon>
        <taxon>Flavobacteriia</taxon>
        <taxon>Flavobacteriales</taxon>
        <taxon>Flavobacteriaceae</taxon>
        <taxon>Flavobacterium</taxon>
    </lineage>
</organism>
<sequence length="234" mass="27229">MSRLNCIIIDDEEIDRLTILSYVKKFSFIEIKGVFCSATEALNSNLIDDIDILFSDIDMPTLSGLEFRKQVKNIPVCVFITSHPEHAAESFELETFDFLIKPLQFDRFQNTISRIELYFSMRNKANLFDKIENQDEIYIKEGHSQIKLKREDILYLEALKDYTLVVTQNKKHCVLSSLGNLLKENHFNSFVRIHRSFAIQKNFIKKIGPNDVCLNNNISIPIGRSYKENLKLIV</sequence>
<dbReference type="PROSITE" id="PS50930">
    <property type="entry name" value="HTH_LYTTR"/>
    <property type="match status" value="1"/>
</dbReference>
<feature type="domain" description="Response regulatory" evidence="2">
    <location>
        <begin position="5"/>
        <end position="116"/>
    </location>
</feature>
<dbReference type="Gene3D" id="3.40.50.2300">
    <property type="match status" value="1"/>
</dbReference>
<evidence type="ECO:0000259" key="3">
    <source>
        <dbReference type="PROSITE" id="PS50930"/>
    </source>
</evidence>
<feature type="modified residue" description="4-aspartylphosphate" evidence="1">
    <location>
        <position position="56"/>
    </location>
</feature>
<keyword evidence="1" id="KW-0597">Phosphoprotein</keyword>
<dbReference type="PANTHER" id="PTHR37299">
    <property type="entry name" value="TRANSCRIPTIONAL REGULATOR-RELATED"/>
    <property type="match status" value="1"/>
</dbReference>
<name>A0ABR9WNL9_9FLAO</name>
<dbReference type="SMART" id="SM00850">
    <property type="entry name" value="LytTR"/>
    <property type="match status" value="1"/>
</dbReference>
<dbReference type="Gene3D" id="2.40.50.1020">
    <property type="entry name" value="LytTr DNA-binding domain"/>
    <property type="match status" value="1"/>
</dbReference>
<keyword evidence="5" id="KW-1185">Reference proteome</keyword>
<dbReference type="InterPro" id="IPR011006">
    <property type="entry name" value="CheY-like_superfamily"/>
</dbReference>
<reference evidence="4 5" key="1">
    <citation type="submission" date="2020-10" db="EMBL/GenBank/DDBJ databases">
        <title>The genome sequence of Flavobacterium aquaticum 1Y8A.</title>
        <authorList>
            <person name="Liu Y."/>
        </authorList>
    </citation>
    <scope>NUCLEOTIDE SEQUENCE [LARGE SCALE GENOMIC DNA]</scope>
    <source>
        <strain evidence="4 5">1Y8A</strain>
    </source>
</reference>
<comment type="caution">
    <text evidence="4">The sequence shown here is derived from an EMBL/GenBank/DDBJ whole genome shotgun (WGS) entry which is preliminary data.</text>
</comment>
<dbReference type="SMART" id="SM00448">
    <property type="entry name" value="REC"/>
    <property type="match status" value="1"/>
</dbReference>